<dbReference type="OrthoDB" id="330047at2759"/>
<organism evidence="8">
    <name type="scientific">Oikopleura dioica</name>
    <name type="common">Tunicate</name>
    <dbReference type="NCBI Taxonomy" id="34765"/>
    <lineage>
        <taxon>Eukaryota</taxon>
        <taxon>Metazoa</taxon>
        <taxon>Chordata</taxon>
        <taxon>Tunicata</taxon>
        <taxon>Appendicularia</taxon>
        <taxon>Copelata</taxon>
        <taxon>Oikopleuridae</taxon>
        <taxon>Oikopleura</taxon>
    </lineage>
</organism>
<evidence type="ECO:0000256" key="2">
    <source>
        <dbReference type="ARBA" id="ARBA00022475"/>
    </source>
</evidence>
<keyword evidence="4 7" id="KW-1133">Transmembrane helix</keyword>
<dbReference type="Proteomes" id="UP000001307">
    <property type="component" value="Unassembled WGS sequence"/>
</dbReference>
<dbReference type="GO" id="GO:0015179">
    <property type="term" value="F:L-amino acid transmembrane transporter activity"/>
    <property type="evidence" value="ECO:0007669"/>
    <property type="project" value="TreeGrafter"/>
</dbReference>
<accession>E4X9P3</accession>
<evidence type="ECO:0000256" key="1">
    <source>
        <dbReference type="ARBA" id="ARBA00004651"/>
    </source>
</evidence>
<keyword evidence="5 7" id="KW-0472">Membrane</keyword>
<evidence type="ECO:0000256" key="7">
    <source>
        <dbReference type="SAM" id="Phobius"/>
    </source>
</evidence>
<feature type="transmembrane region" description="Helical" evidence="7">
    <location>
        <begin position="276"/>
        <end position="296"/>
    </location>
</feature>
<dbReference type="InterPro" id="IPR036259">
    <property type="entry name" value="MFS_trans_sf"/>
</dbReference>
<evidence type="ECO:0000313" key="8">
    <source>
        <dbReference type="EMBL" id="CBY08470.1"/>
    </source>
</evidence>
<dbReference type="SUPFAM" id="SSF103473">
    <property type="entry name" value="MFS general substrate transporter"/>
    <property type="match status" value="1"/>
</dbReference>
<dbReference type="AlphaFoldDB" id="E4X9P3"/>
<feature type="transmembrane region" description="Helical" evidence="7">
    <location>
        <begin position="61"/>
        <end position="81"/>
    </location>
</feature>
<evidence type="ECO:0000256" key="5">
    <source>
        <dbReference type="ARBA" id="ARBA00023136"/>
    </source>
</evidence>
<evidence type="ECO:0000256" key="6">
    <source>
        <dbReference type="ARBA" id="ARBA00023180"/>
    </source>
</evidence>
<dbReference type="GO" id="GO:0005886">
    <property type="term" value="C:plasma membrane"/>
    <property type="evidence" value="ECO:0007669"/>
    <property type="project" value="UniProtKB-SubCell"/>
</dbReference>
<protein>
    <submittedName>
        <fullName evidence="8">Uncharacterized protein</fullName>
    </submittedName>
</protein>
<sequence>MLPAVILNGVGGITIVFTSFQFGNLFSAARSTVIAVMIGSYNASSFVYTLFLNLYRMGVSFPVLMLVHGGLLFIALIESWFNVPVKPIPTLEEQRSRKSPPRTSVRRNMAVQNNAFTIEEESEANESNEGSTDDAGQKLKIQTVTRRESIFAAAELNPPSFLAVIISWPCLLSLLTMCITQIRIVMFIGQLALFLRSSPDFTEKTPVADREDKVTFYVTIFGWMQLFCLLVAPVIGKVLDKDLDTCREDPIAGVRSRDSNSMNAFRRVQALRNTRNAYLITEACLLAIGVLMVLPIPIWAQYITFLLVTWIRTFLHSTAGGLYVNVFHYAHLGKLTGLGSIVSAVFCLLNDPLFKIVNNILDQDPFWALRRYFSQSLFSSVKYGRLRFADFSIEKKKT</sequence>
<dbReference type="InParanoid" id="E4X9P3"/>
<dbReference type="PANTHER" id="PTHR20766">
    <property type="entry name" value="LARGE NEUTRAL AMINO ACIDS TRANSPORTER SMALL SUBUNIT 4-LIKE ISOFORM X1"/>
    <property type="match status" value="1"/>
</dbReference>
<feature type="transmembrane region" description="Helical" evidence="7">
    <location>
        <begin position="33"/>
        <end position="55"/>
    </location>
</feature>
<gene>
    <name evidence="8" type="ORF">GSOID_T00005041001</name>
</gene>
<keyword evidence="3 7" id="KW-0812">Transmembrane</keyword>
<evidence type="ECO:0000256" key="4">
    <source>
        <dbReference type="ARBA" id="ARBA00022989"/>
    </source>
</evidence>
<comment type="subcellular location">
    <subcellularLocation>
        <location evidence="1">Cell membrane</location>
        <topology evidence="1">Multi-pass membrane protein</topology>
    </subcellularLocation>
</comment>
<dbReference type="PANTHER" id="PTHR20766:SF3">
    <property type="entry name" value="LARGE NEUTRAL AMINO ACIDS TRANSPORTER SMALL SUBUNIT 4-LIKE ISOFORM X1"/>
    <property type="match status" value="1"/>
</dbReference>
<evidence type="ECO:0000313" key="9">
    <source>
        <dbReference type="Proteomes" id="UP000001307"/>
    </source>
</evidence>
<name>E4X9P3_OIKDI</name>
<feature type="transmembrane region" description="Helical" evidence="7">
    <location>
        <begin position="161"/>
        <end position="194"/>
    </location>
</feature>
<dbReference type="GO" id="GO:0015175">
    <property type="term" value="F:neutral L-amino acid transmembrane transporter activity"/>
    <property type="evidence" value="ECO:0007669"/>
    <property type="project" value="TreeGrafter"/>
</dbReference>
<proteinExistence type="predicted"/>
<feature type="transmembrane region" description="Helical" evidence="7">
    <location>
        <begin position="6"/>
        <end position="26"/>
    </location>
</feature>
<reference evidence="8" key="1">
    <citation type="journal article" date="2010" name="Science">
        <title>Plasticity of animal genome architecture unmasked by rapid evolution of a pelagic tunicate.</title>
        <authorList>
            <person name="Denoeud F."/>
            <person name="Henriet S."/>
            <person name="Mungpakdee S."/>
            <person name="Aury J.M."/>
            <person name="Da Silva C."/>
            <person name="Brinkmann H."/>
            <person name="Mikhaleva J."/>
            <person name="Olsen L.C."/>
            <person name="Jubin C."/>
            <person name="Canestro C."/>
            <person name="Bouquet J.M."/>
            <person name="Danks G."/>
            <person name="Poulain J."/>
            <person name="Campsteijn C."/>
            <person name="Adamski M."/>
            <person name="Cross I."/>
            <person name="Yadetie F."/>
            <person name="Muffato M."/>
            <person name="Louis A."/>
            <person name="Butcher S."/>
            <person name="Tsagkogeorga G."/>
            <person name="Konrad A."/>
            <person name="Singh S."/>
            <person name="Jensen M.F."/>
            <person name="Cong E.H."/>
            <person name="Eikeseth-Otteraa H."/>
            <person name="Noel B."/>
            <person name="Anthouard V."/>
            <person name="Porcel B.M."/>
            <person name="Kachouri-Lafond R."/>
            <person name="Nishino A."/>
            <person name="Ugolini M."/>
            <person name="Chourrout P."/>
            <person name="Nishida H."/>
            <person name="Aasland R."/>
            <person name="Huzurbazar S."/>
            <person name="Westhof E."/>
            <person name="Delsuc F."/>
            <person name="Lehrach H."/>
            <person name="Reinhardt R."/>
            <person name="Weissenbach J."/>
            <person name="Roy S.W."/>
            <person name="Artiguenave F."/>
            <person name="Postlethwait J.H."/>
            <person name="Manak J.R."/>
            <person name="Thompson E.M."/>
            <person name="Jaillon O."/>
            <person name="Du Pasquier L."/>
            <person name="Boudinot P."/>
            <person name="Liberles D.A."/>
            <person name="Volff J.N."/>
            <person name="Philippe H."/>
            <person name="Lenhard B."/>
            <person name="Roest Crollius H."/>
            <person name="Wincker P."/>
            <person name="Chourrout D."/>
        </authorList>
    </citation>
    <scope>NUCLEOTIDE SEQUENCE [LARGE SCALE GENOMIC DNA]</scope>
</reference>
<feature type="transmembrane region" description="Helical" evidence="7">
    <location>
        <begin position="214"/>
        <end position="235"/>
    </location>
</feature>
<keyword evidence="9" id="KW-1185">Reference proteome</keyword>
<keyword evidence="6" id="KW-0325">Glycoprotein</keyword>
<keyword evidence="2" id="KW-1003">Cell membrane</keyword>
<evidence type="ECO:0000256" key="3">
    <source>
        <dbReference type="ARBA" id="ARBA00022692"/>
    </source>
</evidence>
<dbReference type="EMBL" id="FN653031">
    <property type="protein sequence ID" value="CBY08470.1"/>
    <property type="molecule type" value="Genomic_DNA"/>
</dbReference>